<feature type="domain" description="ABC1 atypical kinase-like" evidence="1">
    <location>
        <begin position="188"/>
        <end position="417"/>
    </location>
</feature>
<evidence type="ECO:0000259" key="1">
    <source>
        <dbReference type="Pfam" id="PF03109"/>
    </source>
</evidence>
<dbReference type="SUPFAM" id="SSF56112">
    <property type="entry name" value="Protein kinase-like (PK-like)"/>
    <property type="match status" value="1"/>
</dbReference>
<organism evidence="2">
    <name type="scientific">viral metagenome</name>
    <dbReference type="NCBI Taxonomy" id="1070528"/>
    <lineage>
        <taxon>unclassified sequences</taxon>
        <taxon>metagenomes</taxon>
        <taxon>organismal metagenomes</taxon>
    </lineage>
</organism>
<proteinExistence type="predicted"/>
<accession>A0A6C0EWQ7</accession>
<dbReference type="InterPro" id="IPR011009">
    <property type="entry name" value="Kinase-like_dom_sf"/>
</dbReference>
<reference evidence="2" key="1">
    <citation type="journal article" date="2020" name="Nature">
        <title>Giant virus diversity and host interactions through global metagenomics.</title>
        <authorList>
            <person name="Schulz F."/>
            <person name="Roux S."/>
            <person name="Paez-Espino D."/>
            <person name="Jungbluth S."/>
            <person name="Walsh D.A."/>
            <person name="Denef V.J."/>
            <person name="McMahon K.D."/>
            <person name="Konstantinidis K.T."/>
            <person name="Eloe-Fadrosh E.A."/>
            <person name="Kyrpides N.C."/>
            <person name="Woyke T."/>
        </authorList>
    </citation>
    <scope>NUCLEOTIDE SEQUENCE</scope>
    <source>
        <strain evidence="2">GVMAG-M-3300009161-34</strain>
    </source>
</reference>
<name>A0A6C0EWQ7_9ZZZZ</name>
<sequence>MYKRVSTNLNYNVNNIDKDKLDKELINIVDEDDDLDGLDDETDKDNVYKNSIPVSNKYKKFLYNVSSVITRLKSSSICKGISKSWFISSCIGIYLKYFLIYKCSKKTPENYNYMIKNITTKLSEKNLFFIKIFQAFANNNNIMDKDLFNYFITYTDKVTYDTTEIDYNGLYDLINIARANGDELLIDNEQPIKSGNIALVYNGRLNGKRIIVKYRRKNIEIKFKRSMEELQILINITKHMPYLSDLNINDLFEENYQIMLNQLIFSNEVKNIQMFYEKFKDVENICIPKVYSYFTDSNPEVIVMDYIEGKRIENIDSEDKDEYSKILSRFNLKCVFYDAIYHADLHSGNVIFIKDAKDMKDELETGTDTSTGAIIKLPPKLKIGVIDYGIIGTMTREEQNVFFMFFKVLVSKNYRDLALFIVENLSDRICIEKPAINDEQKEVIVGEIDTLCSRVLSVDNKFFGGEEIYEINKILKKENMKFSKFFCRVELAIAISENVCNSLCKKLSYLEQMMIAFKEIFGDDADNYM</sequence>
<dbReference type="InterPro" id="IPR052402">
    <property type="entry name" value="ADCK_kinase"/>
</dbReference>
<protein>
    <recommendedName>
        <fullName evidence="1">ABC1 atypical kinase-like domain-containing protein</fullName>
    </recommendedName>
</protein>
<dbReference type="PANTHER" id="PTHR45890">
    <property type="entry name" value="AARF DOMAIN CONTAINING KINASE 2 (PREDICTED)"/>
    <property type="match status" value="1"/>
</dbReference>
<dbReference type="EMBL" id="MN738959">
    <property type="protein sequence ID" value="QHT33192.1"/>
    <property type="molecule type" value="Genomic_DNA"/>
</dbReference>
<evidence type="ECO:0000313" key="2">
    <source>
        <dbReference type="EMBL" id="QHT33192.1"/>
    </source>
</evidence>
<dbReference type="Pfam" id="PF03109">
    <property type="entry name" value="ABC1"/>
    <property type="match status" value="1"/>
</dbReference>
<dbReference type="AlphaFoldDB" id="A0A6C0EWQ7"/>
<dbReference type="PANTHER" id="PTHR45890:SF1">
    <property type="entry name" value="AARF DOMAIN CONTAINING KINASE 2"/>
    <property type="match status" value="1"/>
</dbReference>
<dbReference type="InterPro" id="IPR004147">
    <property type="entry name" value="ABC1_dom"/>
</dbReference>